<dbReference type="PANTHER" id="PTHR42904:SF6">
    <property type="entry name" value="NAD-CAPPED RNA HYDROLASE NUDT12"/>
    <property type="match status" value="1"/>
</dbReference>
<dbReference type="InterPro" id="IPR000086">
    <property type="entry name" value="NUDIX_hydrolase_dom"/>
</dbReference>
<dbReference type="GO" id="GO:0006742">
    <property type="term" value="P:NADP+ catabolic process"/>
    <property type="evidence" value="ECO:0007669"/>
    <property type="project" value="TreeGrafter"/>
</dbReference>
<feature type="domain" description="Nudix hydrolase" evidence="10">
    <location>
        <begin position="238"/>
        <end position="366"/>
    </location>
</feature>
<keyword evidence="7" id="KW-0460">Magnesium</keyword>
<dbReference type="InterPro" id="IPR015375">
    <property type="entry name" value="NADH_PPase-like_N"/>
</dbReference>
<dbReference type="STRING" id="62708.A0A420INS9"/>
<evidence type="ECO:0000313" key="12">
    <source>
        <dbReference type="Proteomes" id="UP000283383"/>
    </source>
</evidence>
<name>A0A420INS9_9PEZI</name>
<evidence type="ECO:0000259" key="10">
    <source>
        <dbReference type="PROSITE" id="PS51462"/>
    </source>
</evidence>
<protein>
    <recommendedName>
        <fullName evidence="4">NAD(+) diphosphatase</fullName>
        <ecNumber evidence="4">3.6.1.22</ecNumber>
    </recommendedName>
</protein>
<evidence type="ECO:0000256" key="6">
    <source>
        <dbReference type="ARBA" id="ARBA00022801"/>
    </source>
</evidence>
<evidence type="ECO:0000313" key="11">
    <source>
        <dbReference type="EMBL" id="RKF76219.1"/>
    </source>
</evidence>
<comment type="catalytic activity">
    <reaction evidence="9">
        <text>a 5'-end NAD(+)-phospho-ribonucleoside in mRNA + H2O = a 5'-end phospho-adenosine-phospho-ribonucleoside in mRNA + beta-nicotinamide D-ribonucleotide + 2 H(+)</text>
        <dbReference type="Rhea" id="RHEA:60876"/>
        <dbReference type="Rhea" id="RHEA-COMP:15698"/>
        <dbReference type="Rhea" id="RHEA-COMP:15719"/>
        <dbReference type="ChEBI" id="CHEBI:14649"/>
        <dbReference type="ChEBI" id="CHEBI:15377"/>
        <dbReference type="ChEBI" id="CHEBI:15378"/>
        <dbReference type="ChEBI" id="CHEBI:144029"/>
        <dbReference type="ChEBI" id="CHEBI:144051"/>
    </reaction>
    <physiologicalReaction direction="left-to-right" evidence="9">
        <dbReference type="Rhea" id="RHEA:60877"/>
    </physiologicalReaction>
</comment>
<dbReference type="Gene3D" id="3.90.79.10">
    <property type="entry name" value="Nucleoside Triphosphate Pyrophosphohydrolase"/>
    <property type="match status" value="1"/>
</dbReference>
<dbReference type="PROSITE" id="PS00893">
    <property type="entry name" value="NUDIX_BOX"/>
    <property type="match status" value="1"/>
</dbReference>
<sequence>MLSQKFGPETVNYFAGSPLNRLSFLRSNNAFLSSALTHPSTCFFLFKDLAPLAYNPSKLACVTYDEVKVLIGENPFEKTEKDLIKNFNSSLTLPLVLFLGINDLEQEGFENGIYKGKPYFAVDVTPRGTLKNQASHVIETLRAKGLDFVKGRLHMTLGPSEAAIYAQACSLLDWNARNPFCAGCGQPTLSVNAGGKRTCPPTDYASLSVPPDSPITLSSPRERPPCITRAGVSNLSFPRTDPTVITAVISHKGDRILLGRQKRWPPNFYSTLAGFVEAGESIEQAVRREVWEESGVTLGRVVIHSTQPWPFPANLMIGAISQALPDGETIHLEHDPELEDAKWFSLDELREALKNGDGSPEEQSLTHNREAVLKLPPKTAIANRLLTAVLEDLQLAQSKPSVKI</sequence>
<keyword evidence="6" id="KW-0378">Hydrolase</keyword>
<evidence type="ECO:0000256" key="9">
    <source>
        <dbReference type="ARBA" id="ARBA00023679"/>
    </source>
</evidence>
<dbReference type="AlphaFoldDB" id="A0A420INS9"/>
<proteinExistence type="inferred from homology"/>
<dbReference type="FunFam" id="3.90.79.10:FF:000042">
    <property type="entry name" value="Probable NADH pyrophosphatase"/>
    <property type="match status" value="1"/>
</dbReference>
<evidence type="ECO:0000256" key="5">
    <source>
        <dbReference type="ARBA" id="ARBA00022723"/>
    </source>
</evidence>
<evidence type="ECO:0000256" key="1">
    <source>
        <dbReference type="ARBA" id="ARBA00001946"/>
    </source>
</evidence>
<comment type="caution">
    <text evidence="11">The sequence shown here is derived from an EMBL/GenBank/DDBJ whole genome shotgun (WGS) entry which is preliminary data.</text>
</comment>
<dbReference type="GO" id="GO:0046872">
    <property type="term" value="F:metal ion binding"/>
    <property type="evidence" value="ECO:0007669"/>
    <property type="project" value="UniProtKB-KW"/>
</dbReference>
<evidence type="ECO:0000256" key="2">
    <source>
        <dbReference type="ARBA" id="ARBA00001947"/>
    </source>
</evidence>
<comment type="cofactor">
    <cofactor evidence="2">
        <name>Zn(2+)</name>
        <dbReference type="ChEBI" id="CHEBI:29105"/>
    </cofactor>
</comment>
<dbReference type="InterPro" id="IPR049734">
    <property type="entry name" value="NudC-like_C"/>
</dbReference>
<evidence type="ECO:0000256" key="3">
    <source>
        <dbReference type="ARBA" id="ARBA00009595"/>
    </source>
</evidence>
<evidence type="ECO:0000256" key="8">
    <source>
        <dbReference type="ARBA" id="ARBA00023027"/>
    </source>
</evidence>
<dbReference type="Pfam" id="PF00293">
    <property type="entry name" value="NUDIX"/>
    <property type="match status" value="1"/>
</dbReference>
<dbReference type="InterPro" id="IPR015797">
    <property type="entry name" value="NUDIX_hydrolase-like_dom_sf"/>
</dbReference>
<organism evidence="11 12">
    <name type="scientific">Golovinomyces cichoracearum</name>
    <dbReference type="NCBI Taxonomy" id="62708"/>
    <lineage>
        <taxon>Eukaryota</taxon>
        <taxon>Fungi</taxon>
        <taxon>Dikarya</taxon>
        <taxon>Ascomycota</taxon>
        <taxon>Pezizomycotina</taxon>
        <taxon>Leotiomycetes</taxon>
        <taxon>Erysiphales</taxon>
        <taxon>Erysiphaceae</taxon>
        <taxon>Golovinomyces</taxon>
    </lineage>
</organism>
<dbReference type="Pfam" id="PF09296">
    <property type="entry name" value="NUDIX-like"/>
    <property type="match status" value="1"/>
</dbReference>
<dbReference type="Proteomes" id="UP000283383">
    <property type="component" value="Unassembled WGS sequence"/>
</dbReference>
<dbReference type="EC" id="3.6.1.22" evidence="4"/>
<evidence type="ECO:0000256" key="7">
    <source>
        <dbReference type="ARBA" id="ARBA00022842"/>
    </source>
</evidence>
<dbReference type="PROSITE" id="PS51462">
    <property type="entry name" value="NUDIX"/>
    <property type="match status" value="1"/>
</dbReference>
<keyword evidence="8" id="KW-0520">NAD</keyword>
<accession>A0A420INS9</accession>
<dbReference type="GO" id="GO:0019677">
    <property type="term" value="P:NAD+ catabolic process"/>
    <property type="evidence" value="ECO:0007669"/>
    <property type="project" value="TreeGrafter"/>
</dbReference>
<evidence type="ECO:0000256" key="4">
    <source>
        <dbReference type="ARBA" id="ARBA00012381"/>
    </source>
</evidence>
<dbReference type="GO" id="GO:0035529">
    <property type="term" value="F:NADH pyrophosphatase activity"/>
    <property type="evidence" value="ECO:0007669"/>
    <property type="project" value="TreeGrafter"/>
</dbReference>
<reference evidence="11 12" key="1">
    <citation type="journal article" date="2018" name="BMC Genomics">
        <title>Comparative genome analyses reveal sequence features reflecting distinct modes of host-adaptation between dicot and monocot powdery mildew.</title>
        <authorList>
            <person name="Wu Y."/>
            <person name="Ma X."/>
            <person name="Pan Z."/>
            <person name="Kale S.D."/>
            <person name="Song Y."/>
            <person name="King H."/>
            <person name="Zhang Q."/>
            <person name="Presley C."/>
            <person name="Deng X."/>
            <person name="Wei C.I."/>
            <person name="Xiao S."/>
        </authorList>
    </citation>
    <scope>NUCLEOTIDE SEQUENCE [LARGE SCALE GENOMIC DNA]</scope>
    <source>
        <strain evidence="11">UMSG3</strain>
    </source>
</reference>
<comment type="cofactor">
    <cofactor evidence="1">
        <name>Mg(2+)</name>
        <dbReference type="ChEBI" id="CHEBI:18420"/>
    </cofactor>
</comment>
<dbReference type="InterPro" id="IPR050241">
    <property type="entry name" value="NAD-cap_RNA_hydrolase_NudC"/>
</dbReference>
<dbReference type="SUPFAM" id="SSF55811">
    <property type="entry name" value="Nudix"/>
    <property type="match status" value="1"/>
</dbReference>
<dbReference type="CDD" id="cd03429">
    <property type="entry name" value="NUDIX_NADH_pyrophosphatase_Nudt13"/>
    <property type="match status" value="1"/>
</dbReference>
<dbReference type="GO" id="GO:0005829">
    <property type="term" value="C:cytosol"/>
    <property type="evidence" value="ECO:0007669"/>
    <property type="project" value="TreeGrafter"/>
</dbReference>
<keyword evidence="5" id="KW-0479">Metal-binding</keyword>
<dbReference type="PANTHER" id="PTHR42904">
    <property type="entry name" value="NUDIX HYDROLASE, NUDC SUBFAMILY"/>
    <property type="match status" value="1"/>
</dbReference>
<dbReference type="GO" id="GO:0005777">
    <property type="term" value="C:peroxisome"/>
    <property type="evidence" value="ECO:0007669"/>
    <property type="project" value="TreeGrafter"/>
</dbReference>
<dbReference type="EMBL" id="MCBQ01008049">
    <property type="protein sequence ID" value="RKF76219.1"/>
    <property type="molecule type" value="Genomic_DNA"/>
</dbReference>
<keyword evidence="12" id="KW-1185">Reference proteome</keyword>
<dbReference type="Gene3D" id="3.90.79.20">
    <property type="match status" value="1"/>
</dbReference>
<comment type="similarity">
    <text evidence="3">Belongs to the Nudix hydrolase family. NudC subfamily.</text>
</comment>
<gene>
    <name evidence="11" type="ORF">GcM3_080027</name>
</gene>
<dbReference type="InterPro" id="IPR020084">
    <property type="entry name" value="NUDIX_hydrolase_CS"/>
</dbReference>